<dbReference type="RefSeq" id="WP_091014551.1">
    <property type="nucleotide sequence ID" value="NZ_CP041745.1"/>
</dbReference>
<dbReference type="AlphaFoldDB" id="A0A1I3NZN4"/>
<dbReference type="Proteomes" id="UP000199548">
    <property type="component" value="Unassembled WGS sequence"/>
</dbReference>
<accession>A0A1I3NZN4</accession>
<dbReference type="SUPFAM" id="SSF160631">
    <property type="entry name" value="SMI1/KNR4-like"/>
    <property type="match status" value="1"/>
</dbReference>
<dbReference type="InterPro" id="IPR037883">
    <property type="entry name" value="Knr4/Smi1-like_sf"/>
</dbReference>
<gene>
    <name evidence="2" type="ORF">SAMN05192543_105561</name>
</gene>
<evidence type="ECO:0000259" key="1">
    <source>
        <dbReference type="SMART" id="SM00860"/>
    </source>
</evidence>
<protein>
    <submittedName>
        <fullName evidence="2">SMI1 / KNR4 family (SUKH-1)</fullName>
    </submittedName>
</protein>
<keyword evidence="3" id="KW-1185">Reference proteome</keyword>
<dbReference type="OrthoDB" id="9131304at2"/>
<dbReference type="EMBL" id="FOQU01000005">
    <property type="protein sequence ID" value="SFJ14226.1"/>
    <property type="molecule type" value="Genomic_DNA"/>
</dbReference>
<reference evidence="2 3" key="1">
    <citation type="submission" date="2016-10" db="EMBL/GenBank/DDBJ databases">
        <authorList>
            <person name="de Groot N.N."/>
        </authorList>
    </citation>
    <scope>NUCLEOTIDE SEQUENCE [LARGE SCALE GENOMIC DNA]</scope>
    <source>
        <strain evidence="2 3">LMG 23650</strain>
    </source>
</reference>
<sequence>MKELTYSKHEHSSVRHDGASDEEIDEFFSSRGLACPADYRAFLQKYNGGCFNEGYLADTSLGPLLVSYFSTLAPSKNRHIPTQIENLDEYIPSGFVPIADDPGGNLYLLDCDRNSERNGKIYFWNHESAEPSEDPVLSSFNNITLLFDSFADFLDAMKDKSEV</sequence>
<dbReference type="STRING" id="420953.SAMN05192543_105561"/>
<dbReference type="SMART" id="SM00860">
    <property type="entry name" value="SMI1_KNR4"/>
    <property type="match status" value="1"/>
</dbReference>
<proteinExistence type="predicted"/>
<evidence type="ECO:0000313" key="2">
    <source>
        <dbReference type="EMBL" id="SFJ14226.1"/>
    </source>
</evidence>
<name>A0A1I3NZN4_9BURK</name>
<dbReference type="Pfam" id="PF09346">
    <property type="entry name" value="SMI1_KNR4"/>
    <property type="match status" value="1"/>
</dbReference>
<feature type="domain" description="Knr4/Smi1-like" evidence="1">
    <location>
        <begin position="18"/>
        <end position="156"/>
    </location>
</feature>
<evidence type="ECO:0000313" key="3">
    <source>
        <dbReference type="Proteomes" id="UP000199548"/>
    </source>
</evidence>
<dbReference type="Gene3D" id="3.40.1580.10">
    <property type="entry name" value="SMI1/KNR4-like"/>
    <property type="match status" value="1"/>
</dbReference>
<organism evidence="2 3">
    <name type="scientific">Paraburkholderia megapolitana</name>
    <dbReference type="NCBI Taxonomy" id="420953"/>
    <lineage>
        <taxon>Bacteria</taxon>
        <taxon>Pseudomonadati</taxon>
        <taxon>Pseudomonadota</taxon>
        <taxon>Betaproteobacteria</taxon>
        <taxon>Burkholderiales</taxon>
        <taxon>Burkholderiaceae</taxon>
        <taxon>Paraburkholderia</taxon>
    </lineage>
</organism>
<dbReference type="InterPro" id="IPR018958">
    <property type="entry name" value="Knr4/Smi1-like_dom"/>
</dbReference>